<comment type="caution">
    <text evidence="2">The sequence shown here is derived from an EMBL/GenBank/DDBJ whole genome shotgun (WGS) entry which is preliminary data.</text>
</comment>
<evidence type="ECO:0000313" key="3">
    <source>
        <dbReference type="Proteomes" id="UP000290819"/>
    </source>
</evidence>
<keyword evidence="3" id="KW-1185">Reference proteome</keyword>
<dbReference type="SMART" id="SM00966">
    <property type="entry name" value="SpoVT_AbrB"/>
    <property type="match status" value="1"/>
</dbReference>
<protein>
    <submittedName>
        <fullName evidence="2">AbrB family transcriptional regulator</fullName>
    </submittedName>
</protein>
<reference evidence="2 3" key="1">
    <citation type="submission" date="2017-03" db="EMBL/GenBank/DDBJ databases">
        <authorList>
            <person name="Safronova V.I."/>
            <person name="Sazanova A.L."/>
            <person name="Chirak E.R."/>
        </authorList>
    </citation>
    <scope>NUCLEOTIDE SEQUENCE [LARGE SCALE GENOMIC DNA]</scope>
    <source>
        <strain evidence="2 3">Opo-243</strain>
    </source>
</reference>
<dbReference type="InterPro" id="IPR007159">
    <property type="entry name" value="SpoVT-AbrB_dom"/>
</dbReference>
<sequence length="90" mass="9753">MAADKLTTTVSTKGQVVLPKAIREEHRWLAGTRLTIENTPDGVLLKLSSPFPATKPADVFASLPYRGKPKSVADMEASIAAEARRRHARG</sequence>
<dbReference type="RefSeq" id="WP_129273859.1">
    <property type="nucleotide sequence ID" value="NZ_MZXW01000039.1"/>
</dbReference>
<dbReference type="GO" id="GO:0003677">
    <property type="term" value="F:DNA binding"/>
    <property type="evidence" value="ECO:0007669"/>
    <property type="project" value="InterPro"/>
</dbReference>
<accession>A0A4Q1UR63</accession>
<name>A0A4Q1UR63_9BRAD</name>
<dbReference type="Pfam" id="PF04014">
    <property type="entry name" value="MazE_antitoxin"/>
    <property type="match status" value="1"/>
</dbReference>
<feature type="domain" description="SpoVT-AbrB" evidence="1">
    <location>
        <begin position="8"/>
        <end position="51"/>
    </location>
</feature>
<dbReference type="Gene3D" id="2.10.260.10">
    <property type="match status" value="1"/>
</dbReference>
<proteinExistence type="predicted"/>
<organism evidence="2 3">
    <name type="scientific">Bradyrhizobium betae</name>
    <dbReference type="NCBI Taxonomy" id="244734"/>
    <lineage>
        <taxon>Bacteria</taxon>
        <taxon>Pseudomonadati</taxon>
        <taxon>Pseudomonadota</taxon>
        <taxon>Alphaproteobacteria</taxon>
        <taxon>Hyphomicrobiales</taxon>
        <taxon>Nitrobacteraceae</taxon>
        <taxon>Bradyrhizobium</taxon>
    </lineage>
</organism>
<dbReference type="AlphaFoldDB" id="A0A4Q1UR63"/>
<dbReference type="NCBIfam" id="TIGR01439">
    <property type="entry name" value="lp_hng_hel_AbrB"/>
    <property type="match status" value="1"/>
</dbReference>
<evidence type="ECO:0000313" key="2">
    <source>
        <dbReference type="EMBL" id="RXT40181.1"/>
    </source>
</evidence>
<dbReference type="Proteomes" id="UP000290819">
    <property type="component" value="Unassembled WGS sequence"/>
</dbReference>
<gene>
    <name evidence="2" type="ORF">B5V03_28925</name>
</gene>
<dbReference type="InterPro" id="IPR037914">
    <property type="entry name" value="SpoVT-AbrB_sf"/>
</dbReference>
<dbReference type="EMBL" id="MZXW01000039">
    <property type="protein sequence ID" value="RXT40181.1"/>
    <property type="molecule type" value="Genomic_DNA"/>
</dbReference>
<evidence type="ECO:0000259" key="1">
    <source>
        <dbReference type="SMART" id="SM00966"/>
    </source>
</evidence>
<dbReference type="SUPFAM" id="SSF89447">
    <property type="entry name" value="AbrB/MazE/MraZ-like"/>
    <property type="match status" value="1"/>
</dbReference>
<dbReference type="OrthoDB" id="7160352at2"/>